<protein>
    <recommendedName>
        <fullName evidence="14">NADH dehydrogenase [ubiquinone] 1 beta subcomplex subunit 3</fullName>
    </recommendedName>
</protein>
<evidence type="ECO:0000256" key="11">
    <source>
        <dbReference type="ARBA" id="ARBA00023136"/>
    </source>
</evidence>
<evidence type="ECO:0000256" key="7">
    <source>
        <dbReference type="ARBA" id="ARBA00022792"/>
    </source>
</evidence>
<name>A0AAD5WWK8_9FUNG</name>
<evidence type="ECO:0000256" key="6">
    <source>
        <dbReference type="ARBA" id="ARBA00022692"/>
    </source>
</evidence>
<dbReference type="Proteomes" id="UP001212841">
    <property type="component" value="Unassembled WGS sequence"/>
</dbReference>
<keyword evidence="7" id="KW-0999">Mitochondrion inner membrane</keyword>
<proteinExistence type="inferred from homology"/>
<keyword evidence="10" id="KW-0496">Mitochondrion</keyword>
<reference evidence="12" key="1">
    <citation type="submission" date="2020-05" db="EMBL/GenBank/DDBJ databases">
        <title>Phylogenomic resolution of chytrid fungi.</title>
        <authorList>
            <person name="Stajich J.E."/>
            <person name="Amses K."/>
            <person name="Simmons R."/>
            <person name="Seto K."/>
            <person name="Myers J."/>
            <person name="Bonds A."/>
            <person name="Quandt C.A."/>
            <person name="Barry K."/>
            <person name="Liu P."/>
            <person name="Grigoriev I."/>
            <person name="Longcore J.E."/>
            <person name="James T.Y."/>
        </authorList>
    </citation>
    <scope>NUCLEOTIDE SEQUENCE</scope>
    <source>
        <strain evidence="12">JEL0318</strain>
    </source>
</reference>
<keyword evidence="8" id="KW-0249">Electron transport</keyword>
<evidence type="ECO:0008006" key="14">
    <source>
        <dbReference type="Google" id="ProtNLM"/>
    </source>
</evidence>
<evidence type="ECO:0000256" key="2">
    <source>
        <dbReference type="ARBA" id="ARBA00004298"/>
    </source>
</evidence>
<evidence type="ECO:0000256" key="1">
    <source>
        <dbReference type="ARBA" id="ARBA00003195"/>
    </source>
</evidence>
<keyword evidence="11" id="KW-0472">Membrane</keyword>
<gene>
    <name evidence="12" type="ORF">HK097_006129</name>
</gene>
<organism evidence="12 13">
    <name type="scientific">Rhizophlyctis rosea</name>
    <dbReference type="NCBI Taxonomy" id="64517"/>
    <lineage>
        <taxon>Eukaryota</taxon>
        <taxon>Fungi</taxon>
        <taxon>Fungi incertae sedis</taxon>
        <taxon>Chytridiomycota</taxon>
        <taxon>Chytridiomycota incertae sedis</taxon>
        <taxon>Chytridiomycetes</taxon>
        <taxon>Rhizophlyctidales</taxon>
        <taxon>Rhizophlyctidaceae</taxon>
        <taxon>Rhizophlyctis</taxon>
    </lineage>
</organism>
<keyword evidence="13" id="KW-1185">Reference proteome</keyword>
<evidence type="ECO:0000256" key="5">
    <source>
        <dbReference type="ARBA" id="ARBA00022660"/>
    </source>
</evidence>
<comment type="subcellular location">
    <subcellularLocation>
        <location evidence="2">Mitochondrion inner membrane</location>
        <topology evidence="2">Single-pass membrane protein</topology>
        <orientation evidence="2">Matrix side</orientation>
    </subcellularLocation>
</comment>
<keyword evidence="5" id="KW-0679">Respiratory chain</keyword>
<comment type="similarity">
    <text evidence="3">Belongs to the complex I NDUFB3 subunit family.</text>
</comment>
<dbReference type="GO" id="GO:0022900">
    <property type="term" value="P:electron transport chain"/>
    <property type="evidence" value="ECO:0007669"/>
    <property type="project" value="InterPro"/>
</dbReference>
<comment type="function">
    <text evidence="1">Accessory subunit of the mitochondrial membrane respiratory chain NADH dehydrogenase (Complex I), that is believed not to be involved in catalysis. Complex I functions in the transfer of electrons from NADH to the respiratory chain. The immediate electron acceptor for the enzyme is believed to be ubiquinone.</text>
</comment>
<evidence type="ECO:0000256" key="4">
    <source>
        <dbReference type="ARBA" id="ARBA00022448"/>
    </source>
</evidence>
<evidence type="ECO:0000256" key="9">
    <source>
        <dbReference type="ARBA" id="ARBA00022989"/>
    </source>
</evidence>
<accession>A0AAD5WWK8</accession>
<comment type="caution">
    <text evidence="12">The sequence shown here is derived from an EMBL/GenBank/DDBJ whole genome shotgun (WGS) entry which is preliminary data.</text>
</comment>
<keyword evidence="6" id="KW-0812">Transmembrane</keyword>
<dbReference type="InterPro" id="IPR012576">
    <property type="entry name" value="NDUFB3"/>
</dbReference>
<evidence type="ECO:0000256" key="3">
    <source>
        <dbReference type="ARBA" id="ARBA00005667"/>
    </source>
</evidence>
<evidence type="ECO:0000256" key="10">
    <source>
        <dbReference type="ARBA" id="ARBA00023128"/>
    </source>
</evidence>
<dbReference type="Pfam" id="PF08122">
    <property type="entry name" value="NDUF_B12"/>
    <property type="match status" value="1"/>
</dbReference>
<evidence type="ECO:0000313" key="13">
    <source>
        <dbReference type="Proteomes" id="UP001212841"/>
    </source>
</evidence>
<evidence type="ECO:0000313" key="12">
    <source>
        <dbReference type="EMBL" id="KAJ3027605.1"/>
    </source>
</evidence>
<dbReference type="AlphaFoldDB" id="A0AAD5WWK8"/>
<dbReference type="GO" id="GO:0005743">
    <property type="term" value="C:mitochondrial inner membrane"/>
    <property type="evidence" value="ECO:0007669"/>
    <property type="project" value="UniProtKB-SubCell"/>
</dbReference>
<keyword evidence="9" id="KW-1133">Transmembrane helix</keyword>
<keyword evidence="4" id="KW-0813">Transport</keyword>
<sequence>MGGDEPPKFSFRNNFIPPKNEPRVPLNQIPVGKGQEFGLFPWEWFRNVPDYVRFADPGPNRISPWARRDAYKWHPFFSLKNRFRHFIPGLEWSIVAFAAYVAYDQWYTNYGPGKEETDYWKNWMKERNQRLGLDHHGHGHDGHGHDDDDAHH</sequence>
<evidence type="ECO:0000256" key="8">
    <source>
        <dbReference type="ARBA" id="ARBA00022982"/>
    </source>
</evidence>
<dbReference type="EMBL" id="JADGJD010002872">
    <property type="protein sequence ID" value="KAJ3027605.1"/>
    <property type="molecule type" value="Genomic_DNA"/>
</dbReference>